<dbReference type="Proteomes" id="UP001596047">
    <property type="component" value="Unassembled WGS sequence"/>
</dbReference>
<feature type="coiled-coil region" evidence="1">
    <location>
        <begin position="241"/>
        <end position="275"/>
    </location>
</feature>
<evidence type="ECO:0000313" key="3">
    <source>
        <dbReference type="EMBL" id="MFC5648001.1"/>
    </source>
</evidence>
<keyword evidence="4" id="KW-1185">Reference proteome</keyword>
<feature type="chain" id="PRO_5045535525" description="Lipoprotein" evidence="2">
    <location>
        <begin position="21"/>
        <end position="361"/>
    </location>
</feature>
<evidence type="ECO:0008006" key="5">
    <source>
        <dbReference type="Google" id="ProtNLM"/>
    </source>
</evidence>
<accession>A0ABW0VVA3</accession>
<evidence type="ECO:0000256" key="1">
    <source>
        <dbReference type="SAM" id="Coils"/>
    </source>
</evidence>
<dbReference type="PROSITE" id="PS51257">
    <property type="entry name" value="PROKAR_LIPOPROTEIN"/>
    <property type="match status" value="1"/>
</dbReference>
<protein>
    <recommendedName>
        <fullName evidence="5">Lipoprotein</fullName>
    </recommendedName>
</protein>
<sequence>MKFLKSGLLGALSLFVVITAGCSTSKPPKEEMASALVKLQEAKSLKFTGDFAFDDVVIPQDKIGDEESLAATNMIVQLLKGATIKIHGAMQKEPQRSELVMDLSFGSEGMKVNLTIPIIITKDKVWLKVPQIPGFALPDTIAGKFIEVDLNKLKEEQKNGAGAALLNTEQTEKLSQDILKTVLDNFDDKTYFSEPKAEDVKGLPEGYKGDKFVRFSINQQNVDQTITTVIDKVAPQIIDLLLKNEEYLKALQLKKEDLEAAKKDLADKKEGETQKTVDELKKNLKINELSFTGGIEDDYMTYQDMRVNLDSTDPKNLMKLAVHFTMSYDDINDKVKFEYELPKDAVPVEQLQDMLTLPSGL</sequence>
<name>A0ABW0VVA3_9BACL</name>
<gene>
    <name evidence="3" type="ORF">ACFPYJ_02485</name>
</gene>
<keyword evidence="1" id="KW-0175">Coiled coil</keyword>
<organism evidence="3 4">
    <name type="scientific">Paenibacillus solisilvae</name>
    <dbReference type="NCBI Taxonomy" id="2486751"/>
    <lineage>
        <taxon>Bacteria</taxon>
        <taxon>Bacillati</taxon>
        <taxon>Bacillota</taxon>
        <taxon>Bacilli</taxon>
        <taxon>Bacillales</taxon>
        <taxon>Paenibacillaceae</taxon>
        <taxon>Paenibacillus</taxon>
    </lineage>
</organism>
<evidence type="ECO:0000313" key="4">
    <source>
        <dbReference type="Proteomes" id="UP001596047"/>
    </source>
</evidence>
<evidence type="ECO:0000256" key="2">
    <source>
        <dbReference type="SAM" id="SignalP"/>
    </source>
</evidence>
<proteinExistence type="predicted"/>
<keyword evidence="2" id="KW-0732">Signal</keyword>
<dbReference type="RefSeq" id="WP_379186467.1">
    <property type="nucleotide sequence ID" value="NZ_JBHSOW010000012.1"/>
</dbReference>
<reference evidence="4" key="1">
    <citation type="journal article" date="2019" name="Int. J. Syst. Evol. Microbiol.">
        <title>The Global Catalogue of Microorganisms (GCM) 10K type strain sequencing project: providing services to taxonomists for standard genome sequencing and annotation.</title>
        <authorList>
            <consortium name="The Broad Institute Genomics Platform"/>
            <consortium name="The Broad Institute Genome Sequencing Center for Infectious Disease"/>
            <person name="Wu L."/>
            <person name="Ma J."/>
        </authorList>
    </citation>
    <scope>NUCLEOTIDE SEQUENCE [LARGE SCALE GENOMIC DNA]</scope>
    <source>
        <strain evidence="4">CGMCC 1.3240</strain>
    </source>
</reference>
<feature type="signal peptide" evidence="2">
    <location>
        <begin position="1"/>
        <end position="20"/>
    </location>
</feature>
<dbReference type="EMBL" id="JBHSOW010000012">
    <property type="protein sequence ID" value="MFC5648001.1"/>
    <property type="molecule type" value="Genomic_DNA"/>
</dbReference>
<comment type="caution">
    <text evidence="3">The sequence shown here is derived from an EMBL/GenBank/DDBJ whole genome shotgun (WGS) entry which is preliminary data.</text>
</comment>